<dbReference type="Gene3D" id="1.10.3970.10">
    <property type="entry name" value="BSD domain"/>
    <property type="match status" value="1"/>
</dbReference>
<dbReference type="Pfam" id="PF03909">
    <property type="entry name" value="BSD"/>
    <property type="match status" value="1"/>
</dbReference>
<sequence length="229" mass="26240">MFGIAIKASTKIQEEAKNFTPLKIIGNFEKERQKFIDELESEKRTKMEDSSQLCLLLDNLEAKRHIISISSVRKDLPISSDIGIEIEEIKTNAKEFFKLDPRLEDVRFELVPKRITEAKFWQNYAYKLSLVKKVLGDKPPVVEPKTAQNIQEEAKPSAIDGKEQVKESTTNLEQEEDDSLEKDLFEDFDEFEVVNGNCGNGSKKEEDENKLIVDDELNDEINALLEGDK</sequence>
<dbReference type="SUPFAM" id="SSF140383">
    <property type="entry name" value="BSD domain-like"/>
    <property type="match status" value="1"/>
</dbReference>
<dbReference type="WBParaSite" id="scaffold1280_cov199.g2825">
    <property type="protein sequence ID" value="scaffold1280_cov199.g2825"/>
    <property type="gene ID" value="scaffold1280_cov199.g2825"/>
</dbReference>
<proteinExistence type="predicted"/>
<accession>A0A915LMA4</accession>
<dbReference type="InterPro" id="IPR035925">
    <property type="entry name" value="BSD_dom_sf"/>
</dbReference>
<evidence type="ECO:0000256" key="1">
    <source>
        <dbReference type="SAM" id="MobiDB-lite"/>
    </source>
</evidence>
<feature type="domain" description="BSD" evidence="2">
    <location>
        <begin position="87"/>
        <end position="132"/>
    </location>
</feature>
<dbReference type="AlphaFoldDB" id="A0A915LMA4"/>
<dbReference type="SMART" id="SM00751">
    <property type="entry name" value="BSD"/>
    <property type="match status" value="1"/>
</dbReference>
<name>A0A915LMA4_MELJA</name>
<evidence type="ECO:0000259" key="2">
    <source>
        <dbReference type="PROSITE" id="PS50858"/>
    </source>
</evidence>
<evidence type="ECO:0000313" key="3">
    <source>
        <dbReference type="Proteomes" id="UP000887561"/>
    </source>
</evidence>
<keyword evidence="3" id="KW-1185">Reference proteome</keyword>
<feature type="compositionally biased region" description="Basic and acidic residues" evidence="1">
    <location>
        <begin position="152"/>
        <end position="166"/>
    </location>
</feature>
<organism evidence="3 4">
    <name type="scientific">Meloidogyne javanica</name>
    <name type="common">Root-knot nematode worm</name>
    <dbReference type="NCBI Taxonomy" id="6303"/>
    <lineage>
        <taxon>Eukaryota</taxon>
        <taxon>Metazoa</taxon>
        <taxon>Ecdysozoa</taxon>
        <taxon>Nematoda</taxon>
        <taxon>Chromadorea</taxon>
        <taxon>Rhabditida</taxon>
        <taxon>Tylenchina</taxon>
        <taxon>Tylenchomorpha</taxon>
        <taxon>Tylenchoidea</taxon>
        <taxon>Meloidogynidae</taxon>
        <taxon>Meloidogyninae</taxon>
        <taxon>Meloidogyne</taxon>
        <taxon>Meloidogyne incognita group</taxon>
    </lineage>
</organism>
<dbReference type="InterPro" id="IPR005607">
    <property type="entry name" value="BSD_dom"/>
</dbReference>
<evidence type="ECO:0000313" key="4">
    <source>
        <dbReference type="WBParaSite" id="scaffold1280_cov199.g2825"/>
    </source>
</evidence>
<dbReference type="PROSITE" id="PS50858">
    <property type="entry name" value="BSD"/>
    <property type="match status" value="1"/>
</dbReference>
<protein>
    <submittedName>
        <fullName evidence="4">BSD domain-containing protein</fullName>
    </submittedName>
</protein>
<dbReference type="Proteomes" id="UP000887561">
    <property type="component" value="Unplaced"/>
</dbReference>
<reference evidence="4" key="1">
    <citation type="submission" date="2022-11" db="UniProtKB">
        <authorList>
            <consortium name="WormBaseParasite"/>
        </authorList>
    </citation>
    <scope>IDENTIFICATION</scope>
</reference>
<feature type="region of interest" description="Disordered" evidence="1">
    <location>
        <begin position="145"/>
        <end position="179"/>
    </location>
</feature>